<dbReference type="PRINTS" id="PR00420">
    <property type="entry name" value="RNGMNOXGNASE"/>
</dbReference>
<sequence length="492" mass="55014">MKDITPVDFEVIVIGAGVVGSALATSLARSGRKVLLIERDWAEPDRIVGELLQPAGLRALKSLKLIQAVNNIDAIHVDGYFISFYNRFVTLKYPYKSEVPVTSEIIRNNTSQNFDNYKSLLTDKTLDSVFFSNCEREKGVAFHHGKFISNLRSFCKSEKNITCLQSCVTEILKNDFGEVIGVKTSDNRKYFSHLTCISDGIFSKFRKILDPNNIPTVSSHFVALTLENAKLPAPNHGHVILGKHAPILIYQISPTSTRILCAYRSTKLPSINDPEFQSYLNATVLSSLPKETQPSFRHALKTSRIRIMPNSYLPAKRNDVPGCLLIGDALNMRHPLTGGGMTVGLSDVALICKILSPEKIPSFEDKSIVLDSIQDFHYQRKSLDSVINVLSIALYALFQADSKYLQILQNGCFNYFLCGNECVEIPMGLLSGLLPKPFLLFKHFFSVAIYSVICNFKQRGLFGFPIALFEAILTFYTAIVVFVPYLWVELVS</sequence>
<dbReference type="PANTHER" id="PTHR10835:SF0">
    <property type="entry name" value="SQUALENE MONOOXYGENASE"/>
    <property type="match status" value="1"/>
</dbReference>
<keyword evidence="9 12" id="KW-1133">Transmembrane helix</keyword>
<dbReference type="GO" id="GO:0004506">
    <property type="term" value="F:squalene monooxygenase activity"/>
    <property type="evidence" value="ECO:0007669"/>
    <property type="project" value="UniProtKB-UniRule"/>
</dbReference>
<evidence type="ECO:0000256" key="5">
    <source>
        <dbReference type="ARBA" id="ARBA00022630"/>
    </source>
</evidence>
<dbReference type="GO" id="GO:0005789">
    <property type="term" value="C:endoplasmic reticulum membrane"/>
    <property type="evidence" value="ECO:0007669"/>
    <property type="project" value="UniProtKB-SubCell"/>
</dbReference>
<dbReference type="FunCoup" id="A0A1D2VSF9">
    <property type="interactions" value="177"/>
</dbReference>
<protein>
    <recommendedName>
        <fullName evidence="4 12">Squalene monooxygenase</fullName>
        <ecNumber evidence="4 12">1.14.14.17</ecNumber>
    </recommendedName>
</protein>
<reference evidence="16" key="1">
    <citation type="submission" date="2016-05" db="EMBL/GenBank/DDBJ databases">
        <title>Comparative genomics of biotechnologically important yeasts.</title>
        <authorList>
            <consortium name="DOE Joint Genome Institute"/>
            <person name="Riley R."/>
            <person name="Haridas S."/>
            <person name="Wolfe K.H."/>
            <person name="Lopes M.R."/>
            <person name="Hittinger C.T."/>
            <person name="Goker M."/>
            <person name="Salamov A."/>
            <person name="Wisecaver J."/>
            <person name="Long T.M."/>
            <person name="Aerts A.L."/>
            <person name="Barry K."/>
            <person name="Choi C."/>
            <person name="Clum A."/>
            <person name="Coughlan A.Y."/>
            <person name="Deshpande S."/>
            <person name="Douglass A.P."/>
            <person name="Hanson S.J."/>
            <person name="Klenk H.-P."/>
            <person name="Labutti K."/>
            <person name="Lapidus A."/>
            <person name="Lindquist E."/>
            <person name="Lipzen A."/>
            <person name="Meier-Kolthoff J.P."/>
            <person name="Ohm R.A."/>
            <person name="Otillar R.P."/>
            <person name="Pangilinan J."/>
            <person name="Peng Y."/>
            <person name="Rokas A."/>
            <person name="Rosa C.A."/>
            <person name="Scheuner C."/>
            <person name="Sibirny A.A."/>
            <person name="Slot J.C."/>
            <person name="Stielow J.B."/>
            <person name="Sun H."/>
            <person name="Kurtzman C.P."/>
            <person name="Blackwell M."/>
            <person name="Grigoriev I.V."/>
            <person name="Jeffries T.W."/>
        </authorList>
    </citation>
    <scope>NUCLEOTIDE SEQUENCE [LARGE SCALE GENOMIC DNA]</scope>
    <source>
        <strain evidence="16">DSM 1968</strain>
    </source>
</reference>
<dbReference type="InParanoid" id="A0A1D2VSF9"/>
<evidence type="ECO:0000256" key="9">
    <source>
        <dbReference type="ARBA" id="ARBA00022989"/>
    </source>
</evidence>
<dbReference type="RefSeq" id="XP_020050802.1">
    <property type="nucleotide sequence ID" value="XM_020192561.1"/>
</dbReference>
<dbReference type="AlphaFoldDB" id="A0A1D2VSF9"/>
<dbReference type="OrthoDB" id="1678617at2759"/>
<dbReference type="EMBL" id="KV454475">
    <property type="protein sequence ID" value="ODV64495.1"/>
    <property type="molecule type" value="Genomic_DNA"/>
</dbReference>
<evidence type="ECO:0000256" key="6">
    <source>
        <dbReference type="ARBA" id="ARBA00022692"/>
    </source>
</evidence>
<evidence type="ECO:0000256" key="1">
    <source>
        <dbReference type="ARBA" id="ARBA00001974"/>
    </source>
</evidence>
<proteinExistence type="inferred from homology"/>
<comment type="function">
    <text evidence="12">Catalyzes the stereospecific oxidation of squalene to (S)-2,3-epoxysqualene, and is considered to be a rate-limiting enzyme in steroid biosynthesis.</text>
</comment>
<evidence type="ECO:0000259" key="14">
    <source>
        <dbReference type="Pfam" id="PF08491"/>
    </source>
</evidence>
<evidence type="ECO:0000259" key="13">
    <source>
        <dbReference type="Pfam" id="PF01266"/>
    </source>
</evidence>
<comment type="similarity">
    <text evidence="3 12">Belongs to the squalene monooxygenase family.</text>
</comment>
<keyword evidence="7 12" id="KW-0274">FAD</keyword>
<comment type="subcellular location">
    <subcellularLocation>
        <location evidence="12">Endoplasmic reticulum membrane</location>
        <topology evidence="12">Multi-pass membrane protein</topology>
    </subcellularLocation>
    <subcellularLocation>
        <location evidence="2">Microsome membrane</location>
        <topology evidence="2">Multi-pass membrane protein</topology>
    </subcellularLocation>
</comment>
<dbReference type="GO" id="GO:0005811">
    <property type="term" value="C:lipid droplet"/>
    <property type="evidence" value="ECO:0007669"/>
    <property type="project" value="EnsemblFungi"/>
</dbReference>
<dbReference type="InterPro" id="IPR006076">
    <property type="entry name" value="FAD-dep_OxRdtase"/>
</dbReference>
<feature type="transmembrane region" description="Helical" evidence="12">
    <location>
        <begin position="468"/>
        <end position="488"/>
    </location>
</feature>
<dbReference type="Gene3D" id="3.50.50.60">
    <property type="entry name" value="FAD/NAD(P)-binding domain"/>
    <property type="match status" value="2"/>
</dbReference>
<dbReference type="PANTHER" id="PTHR10835">
    <property type="entry name" value="SQUALENE MONOOXYGENASE"/>
    <property type="match status" value="1"/>
</dbReference>
<dbReference type="GO" id="GO:0006696">
    <property type="term" value="P:ergosterol biosynthetic process"/>
    <property type="evidence" value="ECO:0007669"/>
    <property type="project" value="EnsemblFungi"/>
</dbReference>
<dbReference type="Pfam" id="PF08491">
    <property type="entry name" value="SE"/>
    <property type="match status" value="1"/>
</dbReference>
<keyword evidence="5 12" id="KW-0285">Flavoprotein</keyword>
<evidence type="ECO:0000256" key="2">
    <source>
        <dbReference type="ARBA" id="ARBA00004154"/>
    </source>
</evidence>
<dbReference type="InterPro" id="IPR013698">
    <property type="entry name" value="Squalene_epoxidase"/>
</dbReference>
<dbReference type="InterPro" id="IPR040125">
    <property type="entry name" value="Squalene_monox"/>
</dbReference>
<evidence type="ECO:0000256" key="10">
    <source>
        <dbReference type="ARBA" id="ARBA00023002"/>
    </source>
</evidence>
<keyword evidence="6 12" id="KW-0812">Transmembrane</keyword>
<organism evidence="15 16">
    <name type="scientific">Ascoidea rubescens DSM 1968</name>
    <dbReference type="NCBI Taxonomy" id="1344418"/>
    <lineage>
        <taxon>Eukaryota</taxon>
        <taxon>Fungi</taxon>
        <taxon>Dikarya</taxon>
        <taxon>Ascomycota</taxon>
        <taxon>Saccharomycotina</taxon>
        <taxon>Saccharomycetes</taxon>
        <taxon>Ascoideaceae</taxon>
        <taxon>Ascoidea</taxon>
    </lineage>
</organism>
<dbReference type="GeneID" id="30966197"/>
<accession>A0A1D2VSF9</accession>
<feature type="domain" description="FAD dependent oxidoreductase" evidence="13">
    <location>
        <begin position="11"/>
        <end position="40"/>
    </location>
</feature>
<comment type="cofactor">
    <cofactor evidence="1 12">
        <name>FAD</name>
        <dbReference type="ChEBI" id="CHEBI:57692"/>
    </cofactor>
</comment>
<keyword evidence="11 12" id="KW-0472">Membrane</keyword>
<comment type="catalytic activity">
    <reaction evidence="12">
        <text>squalene + reduced [NADPH--hemoprotein reductase] + O2 = (S)-2,3-epoxysqualene + oxidized [NADPH--hemoprotein reductase] + H2O + H(+)</text>
        <dbReference type="Rhea" id="RHEA:25282"/>
        <dbReference type="Rhea" id="RHEA-COMP:11964"/>
        <dbReference type="Rhea" id="RHEA-COMP:11965"/>
        <dbReference type="ChEBI" id="CHEBI:15377"/>
        <dbReference type="ChEBI" id="CHEBI:15378"/>
        <dbReference type="ChEBI" id="CHEBI:15379"/>
        <dbReference type="ChEBI" id="CHEBI:15440"/>
        <dbReference type="ChEBI" id="CHEBI:15441"/>
        <dbReference type="ChEBI" id="CHEBI:57618"/>
        <dbReference type="ChEBI" id="CHEBI:58210"/>
        <dbReference type="EC" id="1.14.14.17"/>
    </reaction>
</comment>
<evidence type="ECO:0000256" key="11">
    <source>
        <dbReference type="ARBA" id="ARBA00023136"/>
    </source>
</evidence>
<dbReference type="InterPro" id="IPR036188">
    <property type="entry name" value="FAD/NAD-bd_sf"/>
</dbReference>
<keyword evidence="8" id="KW-0492">Microsome</keyword>
<evidence type="ECO:0000313" key="16">
    <source>
        <dbReference type="Proteomes" id="UP000095038"/>
    </source>
</evidence>
<keyword evidence="16" id="KW-1185">Reference proteome</keyword>
<dbReference type="UniPathway" id="UPA00767">
    <property type="reaction ID" value="UER00752"/>
</dbReference>
<evidence type="ECO:0000256" key="8">
    <source>
        <dbReference type="ARBA" id="ARBA00022848"/>
    </source>
</evidence>
<name>A0A1D2VSF9_9ASCO</name>
<evidence type="ECO:0000256" key="7">
    <source>
        <dbReference type="ARBA" id="ARBA00022827"/>
    </source>
</evidence>
<keyword evidence="15" id="KW-0503">Monooxygenase</keyword>
<gene>
    <name evidence="15" type="ORF">ASCRUDRAFT_74108</name>
</gene>
<dbReference type="Proteomes" id="UP000095038">
    <property type="component" value="Unassembled WGS sequence"/>
</dbReference>
<feature type="domain" description="Squalene epoxidase" evidence="14">
    <location>
        <begin position="192"/>
        <end position="469"/>
    </location>
</feature>
<dbReference type="STRING" id="1344418.A0A1D2VSF9"/>
<evidence type="ECO:0000256" key="4">
    <source>
        <dbReference type="ARBA" id="ARBA00012312"/>
    </source>
</evidence>
<evidence type="ECO:0000313" key="15">
    <source>
        <dbReference type="EMBL" id="ODV64495.1"/>
    </source>
</evidence>
<feature type="transmembrane region" description="Helical" evidence="12">
    <location>
        <begin position="438"/>
        <end position="456"/>
    </location>
</feature>
<evidence type="ECO:0000256" key="12">
    <source>
        <dbReference type="RuleBase" id="RU367121"/>
    </source>
</evidence>
<evidence type="ECO:0000256" key="3">
    <source>
        <dbReference type="ARBA" id="ARBA00008802"/>
    </source>
</evidence>
<keyword evidence="10 12" id="KW-0560">Oxidoreductase</keyword>
<keyword evidence="12" id="KW-0256">Endoplasmic reticulum</keyword>
<dbReference type="Pfam" id="PF01266">
    <property type="entry name" value="DAO"/>
    <property type="match status" value="1"/>
</dbReference>
<dbReference type="SUPFAM" id="SSF51905">
    <property type="entry name" value="FAD/NAD(P)-binding domain"/>
    <property type="match status" value="1"/>
</dbReference>
<dbReference type="GO" id="GO:0050660">
    <property type="term" value="F:flavin adenine dinucleotide binding"/>
    <property type="evidence" value="ECO:0007669"/>
    <property type="project" value="UniProtKB-UniRule"/>
</dbReference>
<dbReference type="EC" id="1.14.14.17" evidence="4 12"/>